<dbReference type="EMBL" id="CAJVQC010014756">
    <property type="protein sequence ID" value="CAG8660452.1"/>
    <property type="molecule type" value="Genomic_DNA"/>
</dbReference>
<sequence>MKWYIWIVDHPGNQVYRARPLCEFNIPYKKKDIEDIYQYLRARNNPYIIQDTEFVKILLDGCTITNLTPSNSLRDPSSNSSSTSSEEHIEEILSSFIEKNVEKLSGSENNWDMPENSDYELE</sequence>
<dbReference type="Proteomes" id="UP000789920">
    <property type="component" value="Unassembled WGS sequence"/>
</dbReference>
<keyword evidence="2" id="KW-1185">Reference proteome</keyword>
<accession>A0ACA9NK81</accession>
<gene>
    <name evidence="1" type="ORF">RPERSI_LOCUS8255</name>
</gene>
<protein>
    <submittedName>
        <fullName evidence="1">29450_t:CDS:1</fullName>
    </submittedName>
</protein>
<name>A0ACA9NK81_9GLOM</name>
<reference evidence="1" key="1">
    <citation type="submission" date="2021-06" db="EMBL/GenBank/DDBJ databases">
        <authorList>
            <person name="Kallberg Y."/>
            <person name="Tangrot J."/>
            <person name="Rosling A."/>
        </authorList>
    </citation>
    <scope>NUCLEOTIDE SEQUENCE</scope>
    <source>
        <strain evidence="1">MA461A</strain>
    </source>
</reference>
<feature type="non-terminal residue" evidence="1">
    <location>
        <position position="1"/>
    </location>
</feature>
<comment type="caution">
    <text evidence="1">The sequence shown here is derived from an EMBL/GenBank/DDBJ whole genome shotgun (WGS) entry which is preliminary data.</text>
</comment>
<evidence type="ECO:0000313" key="2">
    <source>
        <dbReference type="Proteomes" id="UP000789920"/>
    </source>
</evidence>
<evidence type="ECO:0000313" key="1">
    <source>
        <dbReference type="EMBL" id="CAG8660452.1"/>
    </source>
</evidence>
<organism evidence="1 2">
    <name type="scientific">Racocetra persica</name>
    <dbReference type="NCBI Taxonomy" id="160502"/>
    <lineage>
        <taxon>Eukaryota</taxon>
        <taxon>Fungi</taxon>
        <taxon>Fungi incertae sedis</taxon>
        <taxon>Mucoromycota</taxon>
        <taxon>Glomeromycotina</taxon>
        <taxon>Glomeromycetes</taxon>
        <taxon>Diversisporales</taxon>
        <taxon>Gigasporaceae</taxon>
        <taxon>Racocetra</taxon>
    </lineage>
</organism>
<proteinExistence type="predicted"/>